<dbReference type="EMBL" id="BBSC01000007">
    <property type="protein sequence ID" value="GAM76820.1"/>
    <property type="molecule type" value="Genomic_DNA"/>
</dbReference>
<evidence type="ECO:0000313" key="1">
    <source>
        <dbReference type="EMBL" id="GAM76820.1"/>
    </source>
</evidence>
<reference evidence="1 2" key="2">
    <citation type="submission" date="2015-01" db="EMBL/GenBank/DDBJ databases">
        <authorList>
            <consortium name="NBRP consortium"/>
            <person name="Sawabe T."/>
            <person name="Meirelles P."/>
            <person name="Feng G."/>
            <person name="Sayaka M."/>
            <person name="Hattori M."/>
            <person name="Ohkuma M."/>
        </authorList>
    </citation>
    <scope>NUCLEOTIDE SEQUENCE [LARGE SCALE GENOMIC DNA]</scope>
    <source>
        <strain evidence="2">JCM 19241</strain>
    </source>
</reference>
<dbReference type="AlphaFoldDB" id="A0A0B8QAV4"/>
<protein>
    <submittedName>
        <fullName evidence="1">Uncharacterized protein</fullName>
    </submittedName>
</protein>
<sequence length="62" mass="7004">MKALEEALSFDFEVAIGSLFTLFREVTWQNHIVDDRKVGQQIKLLKDIANIISSKAVSLGLR</sequence>
<reference evidence="1 2" key="1">
    <citation type="submission" date="2015-01" db="EMBL/GenBank/DDBJ databases">
        <title>Vibrio sp. C94 JCM 19241 whole genome shotgun sequence.</title>
        <authorList>
            <person name="Sawabe T."/>
            <person name="Meirelles P."/>
            <person name="Feng G."/>
            <person name="Sayaka M."/>
            <person name="Hattori M."/>
            <person name="Ohkuma M."/>
        </authorList>
    </citation>
    <scope>NUCLEOTIDE SEQUENCE [LARGE SCALE GENOMIC DNA]</scope>
    <source>
        <strain evidence="2">JCM 19241</strain>
    </source>
</reference>
<dbReference type="STRING" id="1481914.JCM19241_5716"/>
<evidence type="ECO:0000313" key="2">
    <source>
        <dbReference type="Proteomes" id="UP000031666"/>
    </source>
</evidence>
<gene>
    <name evidence="1" type="ORF">JCM19241_5716</name>
</gene>
<organism evidence="1 2">
    <name type="scientific">Vibrio ishigakensis</name>
    <dbReference type="NCBI Taxonomy" id="1481914"/>
    <lineage>
        <taxon>Bacteria</taxon>
        <taxon>Pseudomonadati</taxon>
        <taxon>Pseudomonadota</taxon>
        <taxon>Gammaproteobacteria</taxon>
        <taxon>Vibrionales</taxon>
        <taxon>Vibrionaceae</taxon>
        <taxon>Vibrio</taxon>
    </lineage>
</organism>
<name>A0A0B8QAV4_9VIBR</name>
<dbReference type="Proteomes" id="UP000031666">
    <property type="component" value="Unassembled WGS sequence"/>
</dbReference>
<accession>A0A0B8QAV4</accession>
<comment type="caution">
    <text evidence="1">The sequence shown here is derived from an EMBL/GenBank/DDBJ whole genome shotgun (WGS) entry which is preliminary data.</text>
</comment>
<proteinExistence type="predicted"/>